<dbReference type="EMBL" id="CAJOBA010048404">
    <property type="protein sequence ID" value="CAF4212052.1"/>
    <property type="molecule type" value="Genomic_DNA"/>
</dbReference>
<accession>A0A815W0E8</accession>
<evidence type="ECO:0000313" key="4">
    <source>
        <dbReference type="EMBL" id="CAF4399202.1"/>
    </source>
</evidence>
<dbReference type="EMBL" id="CAJNOQ010025635">
    <property type="protein sequence ID" value="CAF1539065.1"/>
    <property type="molecule type" value="Genomic_DNA"/>
</dbReference>
<reference evidence="2" key="1">
    <citation type="submission" date="2021-02" db="EMBL/GenBank/DDBJ databases">
        <authorList>
            <person name="Nowell W R."/>
        </authorList>
    </citation>
    <scope>NUCLEOTIDE SEQUENCE</scope>
</reference>
<dbReference type="EMBL" id="CAJNOK010026660">
    <property type="protein sequence ID" value="CAF1406629.1"/>
    <property type="molecule type" value="Genomic_DNA"/>
</dbReference>
<dbReference type="AlphaFoldDB" id="A0A815W0E8"/>
<dbReference type="Proteomes" id="UP000663829">
    <property type="component" value="Unassembled WGS sequence"/>
</dbReference>
<protein>
    <submittedName>
        <fullName evidence="2">Uncharacterized protein</fullName>
    </submittedName>
</protein>
<evidence type="ECO:0000313" key="5">
    <source>
        <dbReference type="Proteomes" id="UP000663829"/>
    </source>
</evidence>
<keyword evidence="5" id="KW-1185">Reference proteome</keyword>
<name>A0A815W0E8_9BILA</name>
<proteinExistence type="predicted"/>
<comment type="caution">
    <text evidence="2">The sequence shown here is derived from an EMBL/GenBank/DDBJ whole genome shotgun (WGS) entry which is preliminary data.</text>
</comment>
<organism evidence="2 5">
    <name type="scientific">Didymodactylos carnosus</name>
    <dbReference type="NCBI Taxonomy" id="1234261"/>
    <lineage>
        <taxon>Eukaryota</taxon>
        <taxon>Metazoa</taxon>
        <taxon>Spiralia</taxon>
        <taxon>Gnathifera</taxon>
        <taxon>Rotifera</taxon>
        <taxon>Eurotatoria</taxon>
        <taxon>Bdelloidea</taxon>
        <taxon>Philodinida</taxon>
        <taxon>Philodinidae</taxon>
        <taxon>Didymodactylos</taxon>
    </lineage>
</organism>
<sequence>MIHGKSEYVALIRKAFDFLGTIFHDQSVEYDEQQQPTHYSTCIESTTDAKIIAILQHSSKFLASDEDGPLTSMAFFEPGTLTAAAKQSTFLTA</sequence>
<gene>
    <name evidence="2" type="ORF">GPM918_LOCUS38520</name>
    <name evidence="1" type="ORF">OVA965_LOCUS33222</name>
    <name evidence="4" type="ORF">SRO942_LOCUS39346</name>
    <name evidence="3" type="ORF">TMI583_LOCUS34105</name>
</gene>
<evidence type="ECO:0000313" key="3">
    <source>
        <dbReference type="EMBL" id="CAF4212052.1"/>
    </source>
</evidence>
<dbReference type="EMBL" id="CAJOBC010091258">
    <property type="protein sequence ID" value="CAF4399202.1"/>
    <property type="molecule type" value="Genomic_DNA"/>
</dbReference>
<dbReference type="Proteomes" id="UP000682733">
    <property type="component" value="Unassembled WGS sequence"/>
</dbReference>
<dbReference type="Proteomes" id="UP000681722">
    <property type="component" value="Unassembled WGS sequence"/>
</dbReference>
<evidence type="ECO:0000313" key="1">
    <source>
        <dbReference type="EMBL" id="CAF1406629.1"/>
    </source>
</evidence>
<dbReference type="Proteomes" id="UP000677228">
    <property type="component" value="Unassembled WGS sequence"/>
</dbReference>
<evidence type="ECO:0000313" key="2">
    <source>
        <dbReference type="EMBL" id="CAF1539065.1"/>
    </source>
</evidence>